<feature type="region of interest" description="Disordered" evidence="1">
    <location>
        <begin position="555"/>
        <end position="584"/>
    </location>
</feature>
<dbReference type="PANTHER" id="PTHR12357:SF3">
    <property type="entry name" value="YTH DOMAIN-CONTAINING PROTEIN 1"/>
    <property type="match status" value="1"/>
</dbReference>
<dbReference type="PANTHER" id="PTHR12357">
    <property type="entry name" value="YTH YT521-B HOMOLOGY DOMAIN-CONTAINING"/>
    <property type="match status" value="1"/>
</dbReference>
<feature type="domain" description="YTH" evidence="2">
    <location>
        <begin position="592"/>
        <end position="731"/>
    </location>
</feature>
<proteinExistence type="predicted"/>
<feature type="region of interest" description="Disordered" evidence="1">
    <location>
        <begin position="608"/>
        <end position="641"/>
    </location>
</feature>
<evidence type="ECO:0000256" key="1">
    <source>
        <dbReference type="SAM" id="MobiDB-lite"/>
    </source>
</evidence>
<dbReference type="InterPro" id="IPR007275">
    <property type="entry name" value="YTH_domain"/>
</dbReference>
<evidence type="ECO:0000313" key="4">
    <source>
        <dbReference type="Proteomes" id="UP000054272"/>
    </source>
</evidence>
<dbReference type="Pfam" id="PF04146">
    <property type="entry name" value="YTH"/>
    <property type="match status" value="1"/>
</dbReference>
<dbReference type="Gene3D" id="3.30.70.330">
    <property type="match status" value="1"/>
</dbReference>
<name>A0ABR5BRU8_9TREE</name>
<dbReference type="Gene3D" id="3.10.590.10">
    <property type="entry name" value="ph1033 like domains"/>
    <property type="match status" value="2"/>
</dbReference>
<feature type="compositionally biased region" description="Low complexity" evidence="1">
    <location>
        <begin position="511"/>
        <end position="522"/>
    </location>
</feature>
<organism evidence="3 4">
    <name type="scientific">Cryptococcus gattii EJB2</name>
    <dbReference type="NCBI Taxonomy" id="1296103"/>
    <lineage>
        <taxon>Eukaryota</taxon>
        <taxon>Fungi</taxon>
        <taxon>Dikarya</taxon>
        <taxon>Basidiomycota</taxon>
        <taxon>Agaricomycotina</taxon>
        <taxon>Tremellomycetes</taxon>
        <taxon>Tremellales</taxon>
        <taxon>Cryptococcaceae</taxon>
        <taxon>Cryptococcus</taxon>
        <taxon>Cryptococcus gattii species complex</taxon>
    </lineage>
</organism>
<feature type="compositionally biased region" description="Low complexity" evidence="1">
    <location>
        <begin position="40"/>
        <end position="57"/>
    </location>
</feature>
<gene>
    <name evidence="3" type="ORF">I306_04962</name>
</gene>
<dbReference type="PROSITE" id="PS50882">
    <property type="entry name" value="YTH"/>
    <property type="match status" value="2"/>
</dbReference>
<dbReference type="InterPro" id="IPR035979">
    <property type="entry name" value="RBD_domain_sf"/>
</dbReference>
<feature type="region of interest" description="Disordered" evidence="1">
    <location>
        <begin position="212"/>
        <end position="244"/>
    </location>
</feature>
<feature type="compositionally biased region" description="Basic and acidic residues" evidence="1">
    <location>
        <begin position="24"/>
        <end position="34"/>
    </location>
</feature>
<feature type="domain" description="YTH" evidence="2">
    <location>
        <begin position="437"/>
        <end position="576"/>
    </location>
</feature>
<reference evidence="3 4" key="1">
    <citation type="submission" date="2015-01" db="EMBL/GenBank/DDBJ databases">
        <title>The Genome Sequence of Cryptococcus gattii EJB2.</title>
        <authorList>
            <consortium name="The Broad Institute Genomics Platform"/>
            <person name="Cuomo C."/>
            <person name="Litvintseva A."/>
            <person name="Chen Y."/>
            <person name="Heitman J."/>
            <person name="Sun S."/>
            <person name="Springer D."/>
            <person name="Dromer F."/>
            <person name="Young S."/>
            <person name="Zeng Q."/>
            <person name="Gargeya S."/>
            <person name="Abouelleil A."/>
            <person name="Alvarado L."/>
            <person name="Chapman S.B."/>
            <person name="Gainer-Dewar J."/>
            <person name="Goldberg J."/>
            <person name="Griggs A."/>
            <person name="Gujja S."/>
            <person name="Hansen M."/>
            <person name="Howarth C."/>
            <person name="Imamovic A."/>
            <person name="Larimer J."/>
            <person name="Murphy C."/>
            <person name="Naylor J."/>
            <person name="Pearson M."/>
            <person name="Priest M."/>
            <person name="Roberts A."/>
            <person name="Saif S."/>
            <person name="Shea T."/>
            <person name="Sykes S."/>
            <person name="Wortman J."/>
            <person name="Nusbaum C."/>
            <person name="Birren B."/>
        </authorList>
    </citation>
    <scope>NUCLEOTIDE SEQUENCE [LARGE SCALE GENOMIC DNA]</scope>
    <source>
        <strain evidence="3 4">EJB2</strain>
    </source>
</reference>
<dbReference type="EMBL" id="KN848726">
    <property type="protein sequence ID" value="KIR78084.1"/>
    <property type="molecule type" value="Genomic_DNA"/>
</dbReference>
<evidence type="ECO:0000313" key="3">
    <source>
        <dbReference type="EMBL" id="KIR78084.1"/>
    </source>
</evidence>
<feature type="compositionally biased region" description="Basic and acidic residues" evidence="1">
    <location>
        <begin position="359"/>
        <end position="377"/>
    </location>
</feature>
<dbReference type="SUPFAM" id="SSF54928">
    <property type="entry name" value="RNA-binding domain, RBD"/>
    <property type="match status" value="1"/>
</dbReference>
<evidence type="ECO:0000259" key="2">
    <source>
        <dbReference type="PROSITE" id="PS50882"/>
    </source>
</evidence>
<sequence>MSAIPEQPAVEAVNDKLQSIQLDTSRRAANDRYLNRPYVQPQYPTAQRQPQPQPQAQAYQPYAQAYTPYPQHYHQSPYTTYLTYSPYPNQLAWRPLPGSEQTSPIDPTNQHQHQHQHYGLWGSPPMSPVNATQFLPGQSSTAMFDDFGVGGGVSGAGTAYYGPRPPYGSPPSVWQSPTAPPPSSFFFVPFQQHASVMGPALQLSDWSTFNNNVNLPGPSKPNPVSPTDSKVPERKSYHPQPPSKRSDWVMWVGNVPNNTTHEELWHFFNVTVPITNTQSDAEPWRGPSSIFLISRSSCAFVNLSSQTDLERAVSFFNGKPLRPWDPRCPRMVCRVRRKDDDLKSGVGAQRGTGMHRQWVKKDKDKDTEKGREMEESKTGQMSAVTVSSGPPSPTISAPAPDGPGRRRDSIVGEEKRKFSSGSYASTNSSFLMRHFPRRIFILKSLTTAELEESVKTGMWRTQQHNEPILDQAFRTSQSVFLIFGANRAGEFFGYARMIEPIDKEQAKHRQSSTSTVPRRSTTADSDRFFVPPYLSRVTTMSPGELATPREDSYFHVSTGHRKTDPPKIPNRAAPSSSLAAGEPRAHTFDPKALQRDYHYPSVALAPAEAETGVPSSSDKGSKPVSPELEPSQESSQQMDGQVVLRKDTLPIASSSEQDVDKLHQGGQETLKELSNEGWGHSFRVEWIKHTPLPFSRTRHLRNPWNADREVKVSRDGTEVEPSVGLALMAEWDKIDTVPGLSPDRAQATTLPQ</sequence>
<dbReference type="InterPro" id="IPR045168">
    <property type="entry name" value="YTH_prot"/>
</dbReference>
<dbReference type="InterPro" id="IPR012677">
    <property type="entry name" value="Nucleotide-bd_a/b_plait_sf"/>
</dbReference>
<feature type="compositionally biased region" description="Polar residues" evidence="1">
    <location>
        <begin position="378"/>
        <end position="389"/>
    </location>
</feature>
<keyword evidence="4" id="KW-1185">Reference proteome</keyword>
<protein>
    <recommendedName>
        <fullName evidence="2">YTH domain-containing protein</fullName>
    </recommendedName>
</protein>
<dbReference type="CDD" id="cd21134">
    <property type="entry name" value="YTH"/>
    <property type="match status" value="1"/>
</dbReference>
<feature type="compositionally biased region" description="Low complexity" evidence="1">
    <location>
        <begin position="623"/>
        <end position="637"/>
    </location>
</feature>
<dbReference type="CDD" id="cd00590">
    <property type="entry name" value="RRM_SF"/>
    <property type="match status" value="1"/>
</dbReference>
<feature type="compositionally biased region" description="Basic and acidic residues" evidence="1">
    <location>
        <begin position="403"/>
        <end position="417"/>
    </location>
</feature>
<accession>A0ABR5BRU8</accession>
<dbReference type="Proteomes" id="UP000054272">
    <property type="component" value="Unassembled WGS sequence"/>
</dbReference>
<feature type="region of interest" description="Disordered" evidence="1">
    <location>
        <begin position="24"/>
        <end position="57"/>
    </location>
</feature>
<feature type="region of interest" description="Disordered" evidence="1">
    <location>
        <begin position="341"/>
        <end position="424"/>
    </location>
</feature>
<feature type="region of interest" description="Disordered" evidence="1">
    <location>
        <begin position="503"/>
        <end position="524"/>
    </location>
</feature>